<gene>
    <name evidence="1" type="ORF">H7A79_1618</name>
</gene>
<dbReference type="EMBL" id="CP060414">
    <property type="protein sequence ID" value="QNT57873.1"/>
    <property type="molecule type" value="Genomic_DNA"/>
</dbReference>
<keyword evidence="2" id="KW-1185">Reference proteome</keyword>
<name>A0A7H1M8A8_9NEIS</name>
<evidence type="ECO:0000313" key="1">
    <source>
        <dbReference type="EMBL" id="QNT57873.1"/>
    </source>
</evidence>
<protein>
    <submittedName>
        <fullName evidence="1">Phage minor tail family protein</fullName>
    </submittedName>
</protein>
<sequence length="112" mass="12983">MSKQTFKWRVTSESAAEHNFDVRTVQFGGGYEQRQPKLLRPKLQSWDVKIVGLRAEIDEIKAFLDARRGVESFYWQPQGRERLLVAVSDKYTETPLGGKVYSLAFKFREVLA</sequence>
<dbReference type="InterPro" id="IPR010265">
    <property type="entry name" value="Phage_lambda_TipM"/>
</dbReference>
<dbReference type="Proteomes" id="UP000516412">
    <property type="component" value="Chromosome"/>
</dbReference>
<reference evidence="1" key="1">
    <citation type="submission" date="2024-06" db="EMBL/GenBank/DDBJ databases">
        <title>Complete Genome Sequence of mouse commensal type strain Neisseria musculi.</title>
        <authorList>
            <person name="Thapa E."/>
            <person name="Aluvathingal J."/>
            <person name="Nadendla S."/>
            <person name="Mehta A."/>
            <person name="Tettelin H."/>
            <person name="Weyand N.J."/>
        </authorList>
    </citation>
    <scope>NUCLEOTIDE SEQUENCE</scope>
    <source>
        <strain evidence="1">NW831</strain>
    </source>
</reference>
<organism evidence="1 2">
    <name type="scientific">Neisseria musculi</name>
    <dbReference type="NCBI Taxonomy" id="1815583"/>
    <lineage>
        <taxon>Bacteria</taxon>
        <taxon>Pseudomonadati</taxon>
        <taxon>Pseudomonadota</taxon>
        <taxon>Betaproteobacteria</taxon>
        <taxon>Neisseriales</taxon>
        <taxon>Neisseriaceae</taxon>
        <taxon>Neisseria</taxon>
    </lineage>
</organism>
<dbReference type="KEGG" id="nmus:H7A79_1618"/>
<dbReference type="RefSeq" id="WP_186999977.1">
    <property type="nucleotide sequence ID" value="NZ_CP060414.2"/>
</dbReference>
<proteinExistence type="predicted"/>
<dbReference type="Pfam" id="PF05939">
    <property type="entry name" value="Phage_min_tail"/>
    <property type="match status" value="1"/>
</dbReference>
<evidence type="ECO:0000313" key="2">
    <source>
        <dbReference type="Proteomes" id="UP000516412"/>
    </source>
</evidence>
<accession>A0A7H1M8A8</accession>
<dbReference type="AlphaFoldDB" id="A0A7H1M8A8"/>